<feature type="compositionally biased region" description="Basic and acidic residues" evidence="9">
    <location>
        <begin position="171"/>
        <end position="186"/>
    </location>
</feature>
<evidence type="ECO:0000256" key="8">
    <source>
        <dbReference type="HAMAP-Rule" id="MF_00238"/>
    </source>
</evidence>
<dbReference type="CDD" id="cd02020">
    <property type="entry name" value="CMPK"/>
    <property type="match status" value="1"/>
</dbReference>
<dbReference type="EC" id="2.7.4.25" evidence="8"/>
<comment type="similarity">
    <text evidence="1 8">Belongs to the cytidylate kinase family. Type 1 subfamily.</text>
</comment>
<dbReference type="OrthoDB" id="9807434at2"/>
<gene>
    <name evidence="8 11" type="primary">cmk</name>
    <name evidence="11" type="ORF">Pla144_15520</name>
</gene>
<dbReference type="PANTHER" id="PTHR21299:SF2">
    <property type="entry name" value="CYTIDYLATE KINASE"/>
    <property type="match status" value="1"/>
</dbReference>
<feature type="domain" description="Cytidylate kinase" evidence="10">
    <location>
        <begin position="3"/>
        <end position="211"/>
    </location>
</feature>
<evidence type="ECO:0000313" key="11">
    <source>
        <dbReference type="EMBL" id="TWU28265.1"/>
    </source>
</evidence>
<reference evidence="11 12" key="1">
    <citation type="submission" date="2019-02" db="EMBL/GenBank/DDBJ databases">
        <title>Deep-cultivation of Planctomycetes and their phenomic and genomic characterization uncovers novel biology.</title>
        <authorList>
            <person name="Wiegand S."/>
            <person name="Jogler M."/>
            <person name="Boedeker C."/>
            <person name="Pinto D."/>
            <person name="Vollmers J."/>
            <person name="Rivas-Marin E."/>
            <person name="Kohn T."/>
            <person name="Peeters S.H."/>
            <person name="Heuer A."/>
            <person name="Rast P."/>
            <person name="Oberbeckmann S."/>
            <person name="Bunk B."/>
            <person name="Jeske O."/>
            <person name="Meyerdierks A."/>
            <person name="Storesund J.E."/>
            <person name="Kallscheuer N."/>
            <person name="Luecker S."/>
            <person name="Lage O.M."/>
            <person name="Pohl T."/>
            <person name="Merkel B.J."/>
            <person name="Hornburger P."/>
            <person name="Mueller R.-W."/>
            <person name="Bruemmer F."/>
            <person name="Labrenz M."/>
            <person name="Spormann A.M."/>
            <person name="Op Den Camp H."/>
            <person name="Overmann J."/>
            <person name="Amann R."/>
            <person name="Jetten M.S.M."/>
            <person name="Mascher T."/>
            <person name="Medema M.H."/>
            <person name="Devos D.P."/>
            <person name="Kaster A.-K."/>
            <person name="Ovreas L."/>
            <person name="Rohde M."/>
            <person name="Galperin M.Y."/>
            <person name="Jogler C."/>
        </authorList>
    </citation>
    <scope>NUCLEOTIDE SEQUENCE [LARGE SCALE GENOMIC DNA]</scope>
    <source>
        <strain evidence="11 12">Pla144</strain>
    </source>
</reference>
<organism evidence="11 12">
    <name type="scientific">Bythopirellula polymerisocia</name>
    <dbReference type="NCBI Taxonomy" id="2528003"/>
    <lineage>
        <taxon>Bacteria</taxon>
        <taxon>Pseudomonadati</taxon>
        <taxon>Planctomycetota</taxon>
        <taxon>Planctomycetia</taxon>
        <taxon>Pirellulales</taxon>
        <taxon>Lacipirellulaceae</taxon>
        <taxon>Bythopirellula</taxon>
    </lineage>
</organism>
<keyword evidence="8" id="KW-0963">Cytoplasm</keyword>
<evidence type="ECO:0000256" key="7">
    <source>
        <dbReference type="ARBA" id="ARBA00048478"/>
    </source>
</evidence>
<accession>A0A5C6CWM5</accession>
<feature type="region of interest" description="Disordered" evidence="9">
    <location>
        <begin position="165"/>
        <end position="186"/>
    </location>
</feature>
<sequence length="219" mass="24592">MIVTIDGPAGSGKSSAARQLAKRLGFLFLDTGSMYRAVALAGHQQQVDWQTPGELARIAANCRIELTDDRVLLNDQDVTEQIRTVEITRLTKYAADNPEVRKTLVETQRRFADGQNVVAEGRDQATVVFPQAECKIFLTADETVRAQRRYLDLVSRGERVSLDSVLKHQRQRDQQDEERPIGGLRKATDSIEIKTCGMSPAEVVERLEALVRERMTTDH</sequence>
<dbReference type="InterPro" id="IPR027417">
    <property type="entry name" value="P-loop_NTPase"/>
</dbReference>
<comment type="caution">
    <text evidence="11">The sequence shown here is derived from an EMBL/GenBank/DDBJ whole genome shotgun (WGS) entry which is preliminary data.</text>
</comment>
<evidence type="ECO:0000256" key="9">
    <source>
        <dbReference type="SAM" id="MobiDB-lite"/>
    </source>
</evidence>
<evidence type="ECO:0000256" key="3">
    <source>
        <dbReference type="ARBA" id="ARBA00022741"/>
    </source>
</evidence>
<dbReference type="GO" id="GO:0005829">
    <property type="term" value="C:cytosol"/>
    <property type="evidence" value="ECO:0007669"/>
    <property type="project" value="TreeGrafter"/>
</dbReference>
<dbReference type="HAMAP" id="MF_00238">
    <property type="entry name" value="Cytidyl_kinase_type1"/>
    <property type="match status" value="1"/>
</dbReference>
<dbReference type="InterPro" id="IPR011994">
    <property type="entry name" value="Cytidylate_kinase_dom"/>
</dbReference>
<name>A0A5C6CWM5_9BACT</name>
<comment type="catalytic activity">
    <reaction evidence="6 8">
        <text>dCMP + ATP = dCDP + ADP</text>
        <dbReference type="Rhea" id="RHEA:25094"/>
        <dbReference type="ChEBI" id="CHEBI:30616"/>
        <dbReference type="ChEBI" id="CHEBI:57566"/>
        <dbReference type="ChEBI" id="CHEBI:58593"/>
        <dbReference type="ChEBI" id="CHEBI:456216"/>
        <dbReference type="EC" id="2.7.4.25"/>
    </reaction>
</comment>
<evidence type="ECO:0000259" key="10">
    <source>
        <dbReference type="Pfam" id="PF02224"/>
    </source>
</evidence>
<protein>
    <recommendedName>
        <fullName evidence="8">Cytidylate kinase</fullName>
        <shortName evidence="8">CK</shortName>
        <ecNumber evidence="8">2.7.4.25</ecNumber>
    </recommendedName>
    <alternativeName>
        <fullName evidence="8">Cytidine monophosphate kinase</fullName>
        <shortName evidence="8">CMP kinase</shortName>
    </alternativeName>
</protein>
<dbReference type="Pfam" id="PF02224">
    <property type="entry name" value="Cytidylate_kin"/>
    <property type="match status" value="1"/>
</dbReference>
<dbReference type="GO" id="GO:0036430">
    <property type="term" value="F:CMP kinase activity"/>
    <property type="evidence" value="ECO:0007669"/>
    <property type="project" value="RHEA"/>
</dbReference>
<dbReference type="Gene3D" id="3.40.50.300">
    <property type="entry name" value="P-loop containing nucleotide triphosphate hydrolases"/>
    <property type="match status" value="1"/>
</dbReference>
<dbReference type="InterPro" id="IPR003136">
    <property type="entry name" value="Cytidylate_kin"/>
</dbReference>
<dbReference type="GO" id="GO:0006220">
    <property type="term" value="P:pyrimidine nucleotide metabolic process"/>
    <property type="evidence" value="ECO:0007669"/>
    <property type="project" value="UniProtKB-UniRule"/>
</dbReference>
<evidence type="ECO:0000256" key="2">
    <source>
        <dbReference type="ARBA" id="ARBA00022679"/>
    </source>
</evidence>
<comment type="subcellular location">
    <subcellularLocation>
        <location evidence="8">Cytoplasm</location>
    </subcellularLocation>
</comment>
<dbReference type="GO" id="GO:0015949">
    <property type="term" value="P:nucleobase-containing small molecule interconversion"/>
    <property type="evidence" value="ECO:0007669"/>
    <property type="project" value="TreeGrafter"/>
</dbReference>
<dbReference type="SUPFAM" id="SSF52540">
    <property type="entry name" value="P-loop containing nucleoside triphosphate hydrolases"/>
    <property type="match status" value="1"/>
</dbReference>
<evidence type="ECO:0000256" key="5">
    <source>
        <dbReference type="ARBA" id="ARBA00022840"/>
    </source>
</evidence>
<evidence type="ECO:0000313" key="12">
    <source>
        <dbReference type="Proteomes" id="UP000318437"/>
    </source>
</evidence>
<dbReference type="AlphaFoldDB" id="A0A5C6CWM5"/>
<feature type="binding site" evidence="8">
    <location>
        <begin position="7"/>
        <end position="15"/>
    </location>
    <ligand>
        <name>ATP</name>
        <dbReference type="ChEBI" id="CHEBI:30616"/>
    </ligand>
</feature>
<dbReference type="NCBIfam" id="TIGR00017">
    <property type="entry name" value="cmk"/>
    <property type="match status" value="1"/>
</dbReference>
<keyword evidence="5 8" id="KW-0067">ATP-binding</keyword>
<evidence type="ECO:0000256" key="4">
    <source>
        <dbReference type="ARBA" id="ARBA00022777"/>
    </source>
</evidence>
<dbReference type="PANTHER" id="PTHR21299">
    <property type="entry name" value="CYTIDYLATE KINASE/PANTOATE-BETA-ALANINE LIGASE"/>
    <property type="match status" value="1"/>
</dbReference>
<dbReference type="GO" id="GO:0036431">
    <property type="term" value="F:dCMP kinase activity"/>
    <property type="evidence" value="ECO:0007669"/>
    <property type="project" value="InterPro"/>
</dbReference>
<keyword evidence="2 8" id="KW-0808">Transferase</keyword>
<keyword evidence="4 8" id="KW-0418">Kinase</keyword>
<dbReference type="Proteomes" id="UP000318437">
    <property type="component" value="Unassembled WGS sequence"/>
</dbReference>
<dbReference type="EMBL" id="SJPS01000002">
    <property type="protein sequence ID" value="TWU28265.1"/>
    <property type="molecule type" value="Genomic_DNA"/>
</dbReference>
<evidence type="ECO:0000256" key="6">
    <source>
        <dbReference type="ARBA" id="ARBA00047615"/>
    </source>
</evidence>
<keyword evidence="12" id="KW-1185">Reference proteome</keyword>
<dbReference type="GO" id="GO:0005524">
    <property type="term" value="F:ATP binding"/>
    <property type="evidence" value="ECO:0007669"/>
    <property type="project" value="UniProtKB-UniRule"/>
</dbReference>
<evidence type="ECO:0000256" key="1">
    <source>
        <dbReference type="ARBA" id="ARBA00009427"/>
    </source>
</evidence>
<dbReference type="RefSeq" id="WP_146449538.1">
    <property type="nucleotide sequence ID" value="NZ_SJPS01000002.1"/>
</dbReference>
<keyword evidence="3 8" id="KW-0547">Nucleotide-binding</keyword>
<comment type="catalytic activity">
    <reaction evidence="7 8">
        <text>CMP + ATP = CDP + ADP</text>
        <dbReference type="Rhea" id="RHEA:11600"/>
        <dbReference type="ChEBI" id="CHEBI:30616"/>
        <dbReference type="ChEBI" id="CHEBI:58069"/>
        <dbReference type="ChEBI" id="CHEBI:60377"/>
        <dbReference type="ChEBI" id="CHEBI:456216"/>
        <dbReference type="EC" id="2.7.4.25"/>
    </reaction>
</comment>
<proteinExistence type="inferred from homology"/>